<reference evidence="2 3" key="1">
    <citation type="submission" date="2019-06" db="EMBL/GenBank/DDBJ databases">
        <authorList>
            <person name="Jiang L."/>
        </authorList>
    </citation>
    <scope>NUCLEOTIDE SEQUENCE [LARGE SCALE GENOMIC DNA]</scope>
    <source>
        <strain evidence="2 3">YIM 48858</strain>
    </source>
</reference>
<accession>A0A5C4NA33</accession>
<dbReference type="Gene3D" id="2.10.70.100">
    <property type="match status" value="1"/>
</dbReference>
<dbReference type="EMBL" id="VDFV01000108">
    <property type="protein sequence ID" value="TNC59368.1"/>
    <property type="molecule type" value="Genomic_DNA"/>
</dbReference>
<keyword evidence="3" id="KW-1185">Reference proteome</keyword>
<comment type="caution">
    <text evidence="2">The sequence shown here is derived from an EMBL/GenBank/DDBJ whole genome shotgun (WGS) entry which is preliminary data.</text>
</comment>
<dbReference type="InterPro" id="IPR013655">
    <property type="entry name" value="PAS_fold_3"/>
</dbReference>
<proteinExistence type="predicted"/>
<evidence type="ECO:0000313" key="2">
    <source>
        <dbReference type="EMBL" id="TNC59368.1"/>
    </source>
</evidence>
<protein>
    <submittedName>
        <fullName evidence="2">PAS domain-containing protein</fullName>
    </submittedName>
</protein>
<sequence>MFDPGEVTHVEYRIIRPVDGSVRWLRDTSFPIRDDAGAVIRIGGITEGSVANSDQGQGEVSGWLMAGQTRPKARCTRLTSPATPGR</sequence>
<evidence type="ECO:0000259" key="1">
    <source>
        <dbReference type="Pfam" id="PF08447"/>
    </source>
</evidence>
<dbReference type="Pfam" id="PF08447">
    <property type="entry name" value="PAS_3"/>
    <property type="match status" value="1"/>
</dbReference>
<feature type="domain" description="PAS fold-3" evidence="1">
    <location>
        <begin position="5"/>
        <end position="45"/>
    </location>
</feature>
<gene>
    <name evidence="2" type="ORF">FHG71_22845</name>
</gene>
<dbReference type="RefSeq" id="WP_139084084.1">
    <property type="nucleotide sequence ID" value="NZ_VDFV01000108.1"/>
</dbReference>
<name>A0A5C4NA33_9RHOB</name>
<dbReference type="SUPFAM" id="SSF55785">
    <property type="entry name" value="PYP-like sensor domain (PAS domain)"/>
    <property type="match status" value="1"/>
</dbReference>
<dbReference type="InterPro" id="IPR035965">
    <property type="entry name" value="PAS-like_dom_sf"/>
</dbReference>
<organism evidence="2 3">
    <name type="scientific">Rubellimicrobium roseum</name>
    <dbReference type="NCBI Taxonomy" id="687525"/>
    <lineage>
        <taxon>Bacteria</taxon>
        <taxon>Pseudomonadati</taxon>
        <taxon>Pseudomonadota</taxon>
        <taxon>Alphaproteobacteria</taxon>
        <taxon>Rhodobacterales</taxon>
        <taxon>Roseobacteraceae</taxon>
        <taxon>Rubellimicrobium</taxon>
    </lineage>
</organism>
<dbReference type="AlphaFoldDB" id="A0A5C4NA33"/>
<dbReference type="Proteomes" id="UP000305709">
    <property type="component" value="Unassembled WGS sequence"/>
</dbReference>
<dbReference type="OrthoDB" id="9812260at2"/>
<evidence type="ECO:0000313" key="3">
    <source>
        <dbReference type="Proteomes" id="UP000305709"/>
    </source>
</evidence>